<dbReference type="Gene3D" id="1.10.260.40">
    <property type="entry name" value="lambda repressor-like DNA-binding domains"/>
    <property type="match status" value="1"/>
</dbReference>
<dbReference type="OrthoDB" id="7859580at2"/>
<dbReference type="STRING" id="173990.SAMN05660691_03832"/>
<accession>A0A1H6NK28</accession>
<name>A0A1H6NK28_9GAMM</name>
<dbReference type="InterPro" id="IPR010982">
    <property type="entry name" value="Lambda_DNA-bd_dom_sf"/>
</dbReference>
<dbReference type="CDD" id="cd00093">
    <property type="entry name" value="HTH_XRE"/>
    <property type="match status" value="1"/>
</dbReference>
<protein>
    <submittedName>
        <fullName evidence="1">Uncharacterized protein</fullName>
    </submittedName>
</protein>
<evidence type="ECO:0000313" key="1">
    <source>
        <dbReference type="EMBL" id="SEI11500.1"/>
    </source>
</evidence>
<sequence>MALTEFGKAVRKARIDVGYTLLTMAEELGTTPAFLSGMETGAKKIPAKWVDSIYGFFKSKDYEIKHLSELAHVSNESIPVDGLSLQQKMLVAGFAKSQFTPEELQRFAGLLNQLNGRKDNDE</sequence>
<evidence type="ECO:0000313" key="2">
    <source>
        <dbReference type="Proteomes" id="UP000199371"/>
    </source>
</evidence>
<dbReference type="AlphaFoldDB" id="A0A1H6NK28"/>
<dbReference type="RefSeq" id="WP_092796680.1">
    <property type="nucleotide sequence ID" value="NZ_FNXF01000021.1"/>
</dbReference>
<keyword evidence="2" id="KW-1185">Reference proteome</keyword>
<dbReference type="EMBL" id="FNXF01000021">
    <property type="protein sequence ID" value="SEI11500.1"/>
    <property type="molecule type" value="Genomic_DNA"/>
</dbReference>
<organism evidence="1 2">
    <name type="scientific">Rheinheimera pacifica</name>
    <dbReference type="NCBI Taxonomy" id="173990"/>
    <lineage>
        <taxon>Bacteria</taxon>
        <taxon>Pseudomonadati</taxon>
        <taxon>Pseudomonadota</taxon>
        <taxon>Gammaproteobacteria</taxon>
        <taxon>Chromatiales</taxon>
        <taxon>Chromatiaceae</taxon>
        <taxon>Rheinheimera</taxon>
    </lineage>
</organism>
<dbReference type="GO" id="GO:0003677">
    <property type="term" value="F:DNA binding"/>
    <property type="evidence" value="ECO:0007669"/>
    <property type="project" value="InterPro"/>
</dbReference>
<dbReference type="Proteomes" id="UP000199371">
    <property type="component" value="Unassembled WGS sequence"/>
</dbReference>
<dbReference type="SUPFAM" id="SSF47413">
    <property type="entry name" value="lambda repressor-like DNA-binding domains"/>
    <property type="match status" value="1"/>
</dbReference>
<gene>
    <name evidence="1" type="ORF">SAMN05660691_03832</name>
</gene>
<proteinExistence type="predicted"/>
<reference evidence="2" key="1">
    <citation type="submission" date="2016-10" db="EMBL/GenBank/DDBJ databases">
        <authorList>
            <person name="Varghese N."/>
            <person name="Submissions S."/>
        </authorList>
    </citation>
    <scope>NUCLEOTIDE SEQUENCE [LARGE SCALE GENOMIC DNA]</scope>
    <source>
        <strain evidence="2">DSM 17616</strain>
    </source>
</reference>
<dbReference type="InterPro" id="IPR001387">
    <property type="entry name" value="Cro/C1-type_HTH"/>
</dbReference>